<dbReference type="EMBL" id="JARKIB010000029">
    <property type="protein sequence ID" value="KAJ7763743.1"/>
    <property type="molecule type" value="Genomic_DNA"/>
</dbReference>
<evidence type="ECO:0000256" key="1">
    <source>
        <dbReference type="SAM" id="SignalP"/>
    </source>
</evidence>
<name>A0AAD7JFQ0_9AGAR</name>
<dbReference type="AlphaFoldDB" id="A0AAD7JFQ0"/>
<evidence type="ECO:0000313" key="3">
    <source>
        <dbReference type="Proteomes" id="UP001215598"/>
    </source>
</evidence>
<reference evidence="2" key="1">
    <citation type="submission" date="2023-03" db="EMBL/GenBank/DDBJ databases">
        <title>Massive genome expansion in bonnet fungi (Mycena s.s.) driven by repeated elements and novel gene families across ecological guilds.</title>
        <authorList>
            <consortium name="Lawrence Berkeley National Laboratory"/>
            <person name="Harder C.B."/>
            <person name="Miyauchi S."/>
            <person name="Viragh M."/>
            <person name="Kuo A."/>
            <person name="Thoen E."/>
            <person name="Andreopoulos B."/>
            <person name="Lu D."/>
            <person name="Skrede I."/>
            <person name="Drula E."/>
            <person name="Henrissat B."/>
            <person name="Morin E."/>
            <person name="Kohler A."/>
            <person name="Barry K."/>
            <person name="LaButti K."/>
            <person name="Morin E."/>
            <person name="Salamov A."/>
            <person name="Lipzen A."/>
            <person name="Mereny Z."/>
            <person name="Hegedus B."/>
            <person name="Baldrian P."/>
            <person name="Stursova M."/>
            <person name="Weitz H."/>
            <person name="Taylor A."/>
            <person name="Grigoriev I.V."/>
            <person name="Nagy L.G."/>
            <person name="Martin F."/>
            <person name="Kauserud H."/>
        </authorList>
    </citation>
    <scope>NUCLEOTIDE SEQUENCE</scope>
    <source>
        <strain evidence="2">CBHHK182m</strain>
    </source>
</reference>
<gene>
    <name evidence="2" type="ORF">B0H16DRAFT_1687815</name>
</gene>
<feature type="signal peptide" evidence="1">
    <location>
        <begin position="1"/>
        <end position="19"/>
    </location>
</feature>
<protein>
    <submittedName>
        <fullName evidence="2">Uncharacterized protein</fullName>
    </submittedName>
</protein>
<accession>A0AAD7JFQ0</accession>
<sequence>MFFFLRPLTAALLVQTTLALVPVGYSPSGLPYFLGPSGSRVQQSGRNMEVFAPNGTLIHTFEDVIPANFKAKRQQTLAQRQAVSATEAYAQFKTTADNEIDSFNATFVVPPVPTSFDSQIIFLSANLQVLDPNGVPFANLRAALQYGGSFIPGTGPFWTYALQCEIPGGGYFQITNIGANITLEVGQRISSFVVADPAMDAETKEEFGVFWHIAGFDNVPDSPIMEVGWQVPPQLVALAVEEEGVSGASDYPPGSFVFEKINLNLTTGPPAALYWNTSVDPTTDVQIKVDVEGSQDAQVSIVFPSA</sequence>
<keyword evidence="1" id="KW-0732">Signal</keyword>
<comment type="caution">
    <text evidence="2">The sequence shown here is derived from an EMBL/GenBank/DDBJ whole genome shotgun (WGS) entry which is preliminary data.</text>
</comment>
<keyword evidence="3" id="KW-1185">Reference proteome</keyword>
<proteinExistence type="predicted"/>
<organism evidence="2 3">
    <name type="scientific">Mycena metata</name>
    <dbReference type="NCBI Taxonomy" id="1033252"/>
    <lineage>
        <taxon>Eukaryota</taxon>
        <taxon>Fungi</taxon>
        <taxon>Dikarya</taxon>
        <taxon>Basidiomycota</taxon>
        <taxon>Agaricomycotina</taxon>
        <taxon>Agaricomycetes</taxon>
        <taxon>Agaricomycetidae</taxon>
        <taxon>Agaricales</taxon>
        <taxon>Marasmiineae</taxon>
        <taxon>Mycenaceae</taxon>
        <taxon>Mycena</taxon>
    </lineage>
</organism>
<evidence type="ECO:0000313" key="2">
    <source>
        <dbReference type="EMBL" id="KAJ7763743.1"/>
    </source>
</evidence>
<feature type="chain" id="PRO_5042034478" evidence="1">
    <location>
        <begin position="20"/>
        <end position="306"/>
    </location>
</feature>
<dbReference type="Proteomes" id="UP001215598">
    <property type="component" value="Unassembled WGS sequence"/>
</dbReference>